<dbReference type="Pfam" id="PF00329">
    <property type="entry name" value="Complex1_30kDa"/>
    <property type="match status" value="1"/>
</dbReference>
<sequence length="194" mass="23175">MVFYSKWLQKMLGKSLISVKIETNSIFLSIKKEKLLEVLVFLAKHTNCNYTILSDITVVDYPKNNNRFEIIYNLLSLTNNHRLFVKIQTNSNWFVPSMVTLFSNANWYEREAFDIFGIFFSGHPDLRRILTDYGFEGHPLRKDFPLNGFNEVRFDFEKKRVICEPLEISQEFRNYKDFSIKQNIFKKNQTFKRV</sequence>
<dbReference type="InterPro" id="IPR010218">
    <property type="entry name" value="NADH_DH_suC"/>
</dbReference>
<dbReference type="GO" id="GO:0016651">
    <property type="term" value="F:oxidoreductase activity, acting on NAD(P)H"/>
    <property type="evidence" value="ECO:0007669"/>
    <property type="project" value="InterPro"/>
</dbReference>
<keyword evidence="5" id="KW-0560">Oxidoreductase</keyword>
<dbReference type="InterPro" id="IPR020396">
    <property type="entry name" value="NADH_UbQ_OxRdtase_CS"/>
</dbReference>
<dbReference type="HAMAP" id="MF_01357">
    <property type="entry name" value="NDH1_NuoC"/>
    <property type="match status" value="1"/>
</dbReference>
<dbReference type="SUPFAM" id="SSF143243">
    <property type="entry name" value="Nqo5-like"/>
    <property type="match status" value="1"/>
</dbReference>
<evidence type="ECO:0000256" key="2">
    <source>
        <dbReference type="ARBA" id="ARBA00022448"/>
    </source>
</evidence>
<evidence type="ECO:0000259" key="4">
    <source>
        <dbReference type="Pfam" id="PF00329"/>
    </source>
</evidence>
<keyword evidence="2 3" id="KW-0813">Transport</keyword>
<dbReference type="EMBL" id="AF288091">
    <property type="protein sequence ID" value="AAG23682.1"/>
    <property type="molecule type" value="Genomic_DNA"/>
</dbReference>
<proteinExistence type="inferred from homology"/>
<organism evidence="5">
    <name type="scientific">Thraustochytrium aureum</name>
    <dbReference type="NCBI Taxonomy" id="42467"/>
    <lineage>
        <taxon>Eukaryota</taxon>
        <taxon>Sar</taxon>
        <taxon>Stramenopiles</taxon>
        <taxon>Bigyra</taxon>
        <taxon>Labyrinthulomycetes</taxon>
        <taxon>Thraustochytrida</taxon>
        <taxon>Thraustochytriidae</taxon>
        <taxon>Thraustochytrium</taxon>
    </lineage>
</organism>
<protein>
    <submittedName>
        <fullName evidence="5">NADH dehydrogenase subunit 9</fullName>
        <ecNumber evidence="5">1.6.5.3</ecNumber>
    </submittedName>
</protein>
<keyword evidence="3" id="KW-1278">Translocase</keyword>
<comment type="similarity">
    <text evidence="1 3">Belongs to the complex I 30 kDa subunit family.</text>
</comment>
<keyword evidence="5" id="KW-0496">Mitochondrion</keyword>
<evidence type="ECO:0000313" key="5">
    <source>
        <dbReference type="EMBL" id="AAG23682.1"/>
    </source>
</evidence>
<dbReference type="AlphaFoldDB" id="Q9G4B8"/>
<dbReference type="NCBIfam" id="TIGR01961">
    <property type="entry name" value="NuoC_fam"/>
    <property type="match status" value="1"/>
</dbReference>
<dbReference type="NCBIfam" id="NF004733">
    <property type="entry name" value="PRK06074.1-5"/>
    <property type="match status" value="1"/>
</dbReference>
<dbReference type="Gene3D" id="3.30.460.80">
    <property type="entry name" value="NADH:ubiquinone oxidoreductase, 30kDa subunit"/>
    <property type="match status" value="1"/>
</dbReference>
<feature type="domain" description="NADH:ubiquinone oxidoreductase 30kDa subunit" evidence="4">
    <location>
        <begin position="29"/>
        <end position="149"/>
    </location>
</feature>
<dbReference type="InterPro" id="IPR037232">
    <property type="entry name" value="NADH_quin_OxRdtase_su_C/D-like"/>
</dbReference>
<evidence type="ECO:0000256" key="3">
    <source>
        <dbReference type="RuleBase" id="RU003456"/>
    </source>
</evidence>
<evidence type="ECO:0000256" key="1">
    <source>
        <dbReference type="ARBA" id="ARBA00007569"/>
    </source>
</evidence>
<dbReference type="PROSITE" id="PS00542">
    <property type="entry name" value="COMPLEX1_30K"/>
    <property type="match status" value="1"/>
</dbReference>
<dbReference type="PANTHER" id="PTHR10884">
    <property type="entry name" value="NADH DEHYDROGENASE UBIQUINONE IRON-SULFUR PROTEIN 3"/>
    <property type="match status" value="1"/>
</dbReference>
<accession>Q9G4B8</accession>
<dbReference type="PANTHER" id="PTHR10884:SF14">
    <property type="entry name" value="NADH DEHYDROGENASE [UBIQUINONE] IRON-SULFUR PROTEIN 3, MITOCHONDRIAL"/>
    <property type="match status" value="1"/>
</dbReference>
<dbReference type="GO" id="GO:0008137">
    <property type="term" value="F:NADH dehydrogenase (ubiquinone) activity"/>
    <property type="evidence" value="ECO:0007669"/>
    <property type="project" value="InterPro"/>
</dbReference>
<reference evidence="5" key="1">
    <citation type="submission" date="2000-12" db="EMBL/GenBank/DDBJ databases">
        <title>Phylogenetic relationships of stramenopile algae, based on complete mitochondrial genome sequences.</title>
        <authorList>
            <person name="Burger G."/>
            <person name="Lang B.F."/>
            <person name="Gray W.M.M.W."/>
        </authorList>
    </citation>
    <scope>NUCLEOTIDE SEQUENCE</scope>
</reference>
<dbReference type="InterPro" id="IPR001268">
    <property type="entry name" value="NADH_UbQ_OxRdtase_30kDa_su"/>
</dbReference>
<geneLocation type="mitochondrion" evidence="5"/>
<keyword evidence="3" id="KW-0520">NAD</keyword>
<dbReference type="EC" id="1.6.5.3" evidence="5"/>
<name>Q9G4B8_9STRA</name>
<gene>
    <name evidence="5" type="primary">nad9</name>
</gene>